<evidence type="ECO:0000256" key="1">
    <source>
        <dbReference type="ARBA" id="ARBA00022729"/>
    </source>
</evidence>
<reference evidence="3 4" key="1">
    <citation type="submission" date="2016-11" db="EMBL/GenBank/DDBJ databases">
        <authorList>
            <person name="Jaros S."/>
            <person name="Januszkiewicz K."/>
            <person name="Wedrychowicz H."/>
        </authorList>
    </citation>
    <scope>NUCLEOTIDE SEQUENCE [LARGE SCALE GENOMIC DNA]</scope>
    <source>
        <strain evidence="3 4">DSM 46144</strain>
    </source>
</reference>
<evidence type="ECO:0000313" key="3">
    <source>
        <dbReference type="EMBL" id="SHN06459.1"/>
    </source>
</evidence>
<feature type="signal peptide" evidence="2">
    <location>
        <begin position="1"/>
        <end position="23"/>
    </location>
</feature>
<accession>A0A1M7NR19</accession>
<name>A0A1M7NR19_9ACTN</name>
<keyword evidence="1 2" id="KW-0732">Signal</keyword>
<dbReference type="PANTHER" id="PTHR30006">
    <property type="entry name" value="THIAMINE-BINDING PERIPLASMIC PROTEIN-RELATED"/>
    <property type="match status" value="1"/>
</dbReference>
<dbReference type="AlphaFoldDB" id="A0A1M7NR19"/>
<dbReference type="GO" id="GO:0030976">
    <property type="term" value="F:thiamine pyrophosphate binding"/>
    <property type="evidence" value="ECO:0007669"/>
    <property type="project" value="TreeGrafter"/>
</dbReference>
<sequence length="351" mass="37470">MRTPRLLTAVLLVAALAACSSSDDDTKTESKTVTLVTHESFAVSDAVLADFKKQSGLTVKVLRSGDAGALVNKAVLSKGNPQGDVLFGVDNTFLSRAVGADIFTEYEAKGLDGVPAALTQGTDGKATPVDYGDVCVNYDKAWFAGKKIAPPASYADLLKPAYKDLLVVENPATSSPGLAFLLGSIATEGEDGWKDYWTKLKANGALVVDGWEEAYQQRFTIGSQGKGDRPLVVSYASSPPAEVVYAEKKPADAPTAVVTDTCFRQVEYAGLLDGAENPENGKKLLDFLLSPAFQKDVPLQMFVFPAVDGTPLPAEFTKYAAVPAKPLTLPADQITKNREAWIDEWTNAVLR</sequence>
<dbReference type="EMBL" id="FRCS01000002">
    <property type="protein sequence ID" value="SHN06459.1"/>
    <property type="molecule type" value="Genomic_DNA"/>
</dbReference>
<keyword evidence="4" id="KW-1185">Reference proteome</keyword>
<dbReference type="SUPFAM" id="SSF53850">
    <property type="entry name" value="Periplasmic binding protein-like II"/>
    <property type="match status" value="1"/>
</dbReference>
<dbReference type="RefSeq" id="WP_073255311.1">
    <property type="nucleotide sequence ID" value="NZ_FRCS01000002.1"/>
</dbReference>
<dbReference type="PANTHER" id="PTHR30006:SF2">
    <property type="entry name" value="ABC TRANSPORTER SUBSTRATE-BINDING PROTEIN"/>
    <property type="match status" value="1"/>
</dbReference>
<dbReference type="Pfam" id="PF13343">
    <property type="entry name" value="SBP_bac_6"/>
    <property type="match status" value="1"/>
</dbReference>
<feature type="chain" id="PRO_5012568215" evidence="2">
    <location>
        <begin position="24"/>
        <end position="351"/>
    </location>
</feature>
<protein>
    <submittedName>
        <fullName evidence="3">Thiamine transport system substrate-binding protein</fullName>
    </submittedName>
</protein>
<organism evidence="3 4">
    <name type="scientific">Cryptosporangium aurantiacum</name>
    <dbReference type="NCBI Taxonomy" id="134849"/>
    <lineage>
        <taxon>Bacteria</taxon>
        <taxon>Bacillati</taxon>
        <taxon>Actinomycetota</taxon>
        <taxon>Actinomycetes</taxon>
        <taxon>Cryptosporangiales</taxon>
        <taxon>Cryptosporangiaceae</taxon>
        <taxon>Cryptosporangium</taxon>
    </lineage>
</organism>
<evidence type="ECO:0000256" key="2">
    <source>
        <dbReference type="SAM" id="SignalP"/>
    </source>
</evidence>
<evidence type="ECO:0000313" key="4">
    <source>
        <dbReference type="Proteomes" id="UP000184440"/>
    </source>
</evidence>
<dbReference type="OrthoDB" id="5412681at2"/>
<dbReference type="STRING" id="134849.SAMN05443668_102799"/>
<gene>
    <name evidence="3" type="ORF">SAMN05443668_102799</name>
</gene>
<proteinExistence type="predicted"/>
<dbReference type="PROSITE" id="PS51257">
    <property type="entry name" value="PROKAR_LIPOPROTEIN"/>
    <property type="match status" value="1"/>
</dbReference>
<dbReference type="Gene3D" id="3.40.190.10">
    <property type="entry name" value="Periplasmic binding protein-like II"/>
    <property type="match status" value="2"/>
</dbReference>
<dbReference type="GO" id="GO:0015888">
    <property type="term" value="P:thiamine transport"/>
    <property type="evidence" value="ECO:0007669"/>
    <property type="project" value="InterPro"/>
</dbReference>
<dbReference type="CDD" id="cd13545">
    <property type="entry name" value="PBP2_TbpA"/>
    <property type="match status" value="1"/>
</dbReference>
<dbReference type="GO" id="GO:0030288">
    <property type="term" value="C:outer membrane-bounded periplasmic space"/>
    <property type="evidence" value="ECO:0007669"/>
    <property type="project" value="TreeGrafter"/>
</dbReference>
<dbReference type="Proteomes" id="UP000184440">
    <property type="component" value="Unassembled WGS sequence"/>
</dbReference>
<dbReference type="NCBIfam" id="TIGR01254">
    <property type="entry name" value="sfuA"/>
    <property type="match status" value="1"/>
</dbReference>
<dbReference type="GO" id="GO:0030975">
    <property type="term" value="F:thiamine binding"/>
    <property type="evidence" value="ECO:0007669"/>
    <property type="project" value="InterPro"/>
</dbReference>
<dbReference type="InterPro" id="IPR005948">
    <property type="entry name" value="ThiB-like"/>
</dbReference>